<proteinExistence type="predicted"/>
<name>A0A2U0HTG7_9FLAO</name>
<dbReference type="Proteomes" id="UP000245962">
    <property type="component" value="Unassembled WGS sequence"/>
</dbReference>
<keyword evidence="1 3" id="KW-0732">Signal</keyword>
<feature type="region of interest" description="Disordered" evidence="2">
    <location>
        <begin position="480"/>
        <end position="500"/>
    </location>
</feature>
<evidence type="ECO:0000256" key="3">
    <source>
        <dbReference type="SAM" id="SignalP"/>
    </source>
</evidence>
<sequence>MMKKITTKNLAILLFTLFSFGLYAQNPSSLWSRIAPKNVEVQKKEARSSLPSHFELFNLKTEDLKAILATAPSRNITTSSNTIITLPTETGVERFKVFEASVLSEELKEKFPGIDSYVAQGIDDRSAIARFSVSKVGVHVAISSAHRSTYYIDPYTQDKKSYIGYATASLPASPKSFECLVEDAVEPLIETPADVRNADDGKLRTFRLAIASTGEYAQFHLNDQGVDPSEPDAVKKAAVLSAMNVTMTRVNGIYERDLAVTMVLVPNNEDIIYLNASTDPFTNNNAGALINQSQTAIDSQIGSSNYDIGHTFSTGAGGLAQLRVPCTSSKARGVTGTSSPKGDSYDVDFVAHEMGHQFGANHTFNSSCSGNRNNLTAYEPGSGSTIMAYAGVCAPYNIQSNSDDYFHAISIQEMWNNITNGNSQCAAQSNTNNNPPTADAGTNHTIPKSTPFRLQATGTDPDGDVLSYTWEQFDRQIATMPPVNTATGGPSFRSKNPIASPNRYMPKLPVVLLGGTQTTWEVLPSVSRTLRFRLTVRDNFAGGASSASDNITLTVDGNSGPFEITSQNSNAKWKQGTQKTITWDVAGTDVAPVNSPNVDILLSLDGMEYDIILAEETPNDGNQTITVPNVPNSNDARIMIIGSDNVFFDINNDDILIDENLSVDETTLENFNLWPNPTTGIVNLEFVTTASNEVSVSIYDVRGRQVAGQKYNNQGGTFKETFDYSSLNAGMYFITVTNGDKKVTSKLLKN</sequence>
<dbReference type="Gene3D" id="3.40.390.10">
    <property type="entry name" value="Collagenase (Catalytic Domain)"/>
    <property type="match status" value="1"/>
</dbReference>
<protein>
    <recommendedName>
        <fullName evidence="4">Secretion system C-terminal sorting domain-containing protein</fullName>
    </recommendedName>
</protein>
<organism evidence="5 6">
    <name type="scientific">Marixanthomonas spongiae</name>
    <dbReference type="NCBI Taxonomy" id="2174845"/>
    <lineage>
        <taxon>Bacteria</taxon>
        <taxon>Pseudomonadati</taxon>
        <taxon>Bacteroidota</taxon>
        <taxon>Flavobacteriia</taxon>
        <taxon>Flavobacteriales</taxon>
        <taxon>Flavobacteriaceae</taxon>
        <taxon>Marixanthomonas</taxon>
    </lineage>
</organism>
<feature type="compositionally biased region" description="Polar residues" evidence="2">
    <location>
        <begin position="425"/>
        <end position="448"/>
    </location>
</feature>
<dbReference type="InterPro" id="IPR013783">
    <property type="entry name" value="Ig-like_fold"/>
</dbReference>
<evidence type="ECO:0000259" key="4">
    <source>
        <dbReference type="Pfam" id="PF18962"/>
    </source>
</evidence>
<feature type="compositionally biased region" description="Polar residues" evidence="2">
    <location>
        <begin position="482"/>
        <end position="499"/>
    </location>
</feature>
<gene>
    <name evidence="5" type="ORF">DDV96_15280</name>
</gene>
<feature type="domain" description="Secretion system C-terminal sorting" evidence="4">
    <location>
        <begin position="673"/>
        <end position="747"/>
    </location>
</feature>
<evidence type="ECO:0000313" key="5">
    <source>
        <dbReference type="EMBL" id="PVW12161.1"/>
    </source>
</evidence>
<evidence type="ECO:0000313" key="6">
    <source>
        <dbReference type="Proteomes" id="UP000245962"/>
    </source>
</evidence>
<comment type="caution">
    <text evidence="5">The sequence shown here is derived from an EMBL/GenBank/DDBJ whole genome shotgun (WGS) entry which is preliminary data.</text>
</comment>
<dbReference type="RefSeq" id="WP_116695646.1">
    <property type="nucleotide sequence ID" value="NZ_QEHR01000016.1"/>
</dbReference>
<accession>A0A2U0HTG7</accession>
<dbReference type="InterPro" id="IPR024079">
    <property type="entry name" value="MetalloPept_cat_dom_sf"/>
</dbReference>
<dbReference type="AlphaFoldDB" id="A0A2U0HTG7"/>
<dbReference type="NCBIfam" id="TIGR04183">
    <property type="entry name" value="Por_Secre_tail"/>
    <property type="match status" value="1"/>
</dbReference>
<dbReference type="GO" id="GO:0008237">
    <property type="term" value="F:metallopeptidase activity"/>
    <property type="evidence" value="ECO:0007669"/>
    <property type="project" value="InterPro"/>
</dbReference>
<evidence type="ECO:0000256" key="1">
    <source>
        <dbReference type="ARBA" id="ARBA00022729"/>
    </source>
</evidence>
<feature type="signal peptide" evidence="3">
    <location>
        <begin position="1"/>
        <end position="24"/>
    </location>
</feature>
<dbReference type="OrthoDB" id="9792152at2"/>
<feature type="chain" id="PRO_5015750538" description="Secretion system C-terminal sorting domain-containing protein" evidence="3">
    <location>
        <begin position="25"/>
        <end position="750"/>
    </location>
</feature>
<dbReference type="EMBL" id="QEHR01000016">
    <property type="protein sequence ID" value="PVW12161.1"/>
    <property type="molecule type" value="Genomic_DNA"/>
</dbReference>
<dbReference type="Gene3D" id="2.60.40.10">
    <property type="entry name" value="Immunoglobulins"/>
    <property type="match status" value="1"/>
</dbReference>
<dbReference type="InterPro" id="IPR026444">
    <property type="entry name" value="Secre_tail"/>
</dbReference>
<dbReference type="Pfam" id="PF18962">
    <property type="entry name" value="Por_Secre_tail"/>
    <property type="match status" value="1"/>
</dbReference>
<dbReference type="Pfam" id="PF13583">
    <property type="entry name" value="Reprolysin_4"/>
    <property type="match status" value="1"/>
</dbReference>
<feature type="region of interest" description="Disordered" evidence="2">
    <location>
        <begin position="425"/>
        <end position="449"/>
    </location>
</feature>
<keyword evidence="6" id="KW-1185">Reference proteome</keyword>
<dbReference type="SUPFAM" id="SSF55486">
    <property type="entry name" value="Metalloproteases ('zincins'), catalytic domain"/>
    <property type="match status" value="1"/>
</dbReference>
<evidence type="ECO:0000256" key="2">
    <source>
        <dbReference type="SAM" id="MobiDB-lite"/>
    </source>
</evidence>
<reference evidence="5 6" key="1">
    <citation type="submission" date="2018-04" db="EMBL/GenBank/DDBJ databases">
        <title>Marixanthomonas spongiae HN-E44 sp. nov., isolated from a marine sponge.</title>
        <authorList>
            <person name="Luo L."/>
            <person name="Zhuang L."/>
        </authorList>
    </citation>
    <scope>NUCLEOTIDE SEQUENCE [LARGE SCALE GENOMIC DNA]</scope>
    <source>
        <strain evidence="5 6">HN-E44</strain>
    </source>
</reference>